<organism evidence="1 2">
    <name type="scientific">Aliiruegeria lutimaris</name>
    <dbReference type="NCBI Taxonomy" id="571298"/>
    <lineage>
        <taxon>Bacteria</taxon>
        <taxon>Pseudomonadati</taxon>
        <taxon>Pseudomonadota</taxon>
        <taxon>Alphaproteobacteria</taxon>
        <taxon>Rhodobacterales</taxon>
        <taxon>Roseobacteraceae</taxon>
        <taxon>Aliiruegeria</taxon>
    </lineage>
</organism>
<reference evidence="1 2" key="1">
    <citation type="submission" date="2016-10" db="EMBL/GenBank/DDBJ databases">
        <authorList>
            <person name="de Groot N.N."/>
        </authorList>
    </citation>
    <scope>NUCLEOTIDE SEQUENCE [LARGE SCALE GENOMIC DNA]</scope>
    <source>
        <strain evidence="1 2">DSM 25294</strain>
    </source>
</reference>
<dbReference type="Proteomes" id="UP000199382">
    <property type="component" value="Unassembled WGS sequence"/>
</dbReference>
<gene>
    <name evidence="1" type="ORF">SAMN04488026_103410</name>
</gene>
<dbReference type="AlphaFoldDB" id="A0A1G9A329"/>
<proteinExistence type="predicted"/>
<evidence type="ECO:0000313" key="1">
    <source>
        <dbReference type="EMBL" id="SDK21254.1"/>
    </source>
</evidence>
<name>A0A1G9A329_9RHOB</name>
<keyword evidence="2" id="KW-1185">Reference proteome</keyword>
<evidence type="ECO:0000313" key="2">
    <source>
        <dbReference type="Proteomes" id="UP000199382"/>
    </source>
</evidence>
<accession>A0A1G9A329</accession>
<protein>
    <submittedName>
        <fullName evidence="1">Uncharacterized protein</fullName>
    </submittedName>
</protein>
<sequence>MAAISLTAHMTQTVRRGKLSRQSSARFLPVTMPSRAESAWNSIAIRLAQSTTQSSV</sequence>
<dbReference type="EMBL" id="FNEK01000034">
    <property type="protein sequence ID" value="SDK21254.1"/>
    <property type="molecule type" value="Genomic_DNA"/>
</dbReference>